<keyword evidence="3" id="KW-0732">Signal</keyword>
<accession>A0A7I7M7H0</accession>
<gene>
    <name evidence="4" type="ORF">MPSYJ_12030</name>
</gene>
<feature type="transmembrane region" description="Helical" evidence="2">
    <location>
        <begin position="271"/>
        <end position="294"/>
    </location>
</feature>
<feature type="compositionally biased region" description="Basic and acidic residues" evidence="1">
    <location>
        <begin position="48"/>
        <end position="66"/>
    </location>
</feature>
<feature type="region of interest" description="Disordered" evidence="1">
    <location>
        <begin position="27"/>
        <end position="86"/>
    </location>
</feature>
<proteinExistence type="predicted"/>
<evidence type="ECO:0000256" key="2">
    <source>
        <dbReference type="SAM" id="Phobius"/>
    </source>
</evidence>
<protein>
    <submittedName>
        <fullName evidence="4">Uncharacterized protein</fullName>
    </submittedName>
</protein>
<feature type="signal peptide" evidence="3">
    <location>
        <begin position="1"/>
        <end position="20"/>
    </location>
</feature>
<feature type="region of interest" description="Disordered" evidence="1">
    <location>
        <begin position="113"/>
        <end position="173"/>
    </location>
</feature>
<dbReference type="EMBL" id="AP022574">
    <property type="protein sequence ID" value="BBX67742.1"/>
    <property type="molecule type" value="Genomic_DNA"/>
</dbReference>
<dbReference type="Proteomes" id="UP000466514">
    <property type="component" value="Chromosome"/>
</dbReference>
<keyword evidence="2" id="KW-0812">Transmembrane</keyword>
<feature type="chain" id="PRO_5039578193" evidence="3">
    <location>
        <begin position="21"/>
        <end position="313"/>
    </location>
</feature>
<dbReference type="RefSeq" id="WP_163720820.1">
    <property type="nucleotide sequence ID" value="NZ_AP022574.1"/>
</dbReference>
<keyword evidence="5" id="KW-1185">Reference proteome</keyword>
<evidence type="ECO:0000256" key="3">
    <source>
        <dbReference type="SAM" id="SignalP"/>
    </source>
</evidence>
<evidence type="ECO:0000313" key="4">
    <source>
        <dbReference type="EMBL" id="BBX67742.1"/>
    </source>
</evidence>
<keyword evidence="2" id="KW-1133">Transmembrane helix</keyword>
<dbReference type="PROSITE" id="PS51257">
    <property type="entry name" value="PROKAR_LIPOPROTEIN"/>
    <property type="match status" value="1"/>
</dbReference>
<feature type="region of interest" description="Disordered" evidence="1">
    <location>
        <begin position="210"/>
        <end position="261"/>
    </location>
</feature>
<sequence length="313" mass="30187">MGSRARTAAAACLVAGGVWAGCAGTPTAYADPADVAGATDAGVDDGVDDKADASERDAGGESRSEAEPAPPADEASDDEASVGENVDGDTKVAAAEDPSRPCCKDGSKDCGHGWPWPWPDDDPDPPGAPNPSGAGGGSDRPVGVPRPAGPPRIGTGPAGTRPPTDVPFDPDVIDTIPGAGLPAAGTAAPISVPILAVPVPVPVPVPAGTGGAATPAGTGGGMPAGPRGAVAEPPPARQPPPAPEAPAGSPATPPGRVGYGEALRSAGTSRLAALALPGVAGILVLTALGGLLGYRQAKAGQAVRARGTARFMN</sequence>
<feature type="compositionally biased region" description="Pro residues" evidence="1">
    <location>
        <begin position="232"/>
        <end position="244"/>
    </location>
</feature>
<evidence type="ECO:0000256" key="1">
    <source>
        <dbReference type="SAM" id="MobiDB-lite"/>
    </source>
</evidence>
<reference evidence="4 5" key="1">
    <citation type="journal article" date="2019" name="Emerg. Microbes Infect.">
        <title>Comprehensive subspecies identification of 175 nontuberculous mycobacteria species based on 7547 genomic profiles.</title>
        <authorList>
            <person name="Matsumoto Y."/>
            <person name="Kinjo T."/>
            <person name="Motooka D."/>
            <person name="Nabeya D."/>
            <person name="Jung N."/>
            <person name="Uechi K."/>
            <person name="Horii T."/>
            <person name="Iida T."/>
            <person name="Fujita J."/>
            <person name="Nakamura S."/>
        </authorList>
    </citation>
    <scope>NUCLEOTIDE SEQUENCE [LARGE SCALE GENOMIC DNA]</scope>
    <source>
        <strain evidence="4 5">JCM 13323</strain>
    </source>
</reference>
<name>A0A7I7M7H0_9MYCO</name>
<feature type="compositionally biased region" description="Low complexity" evidence="1">
    <location>
        <begin position="27"/>
        <end position="41"/>
    </location>
</feature>
<evidence type="ECO:0000313" key="5">
    <source>
        <dbReference type="Proteomes" id="UP000466514"/>
    </source>
</evidence>
<dbReference type="KEGG" id="mpsc:MPSYJ_12030"/>
<keyword evidence="2" id="KW-0472">Membrane</keyword>
<organism evidence="4 5">
    <name type="scientific">Mycolicibacterium psychrotolerans</name>
    <dbReference type="NCBI Taxonomy" id="216929"/>
    <lineage>
        <taxon>Bacteria</taxon>
        <taxon>Bacillati</taxon>
        <taxon>Actinomycetota</taxon>
        <taxon>Actinomycetes</taxon>
        <taxon>Mycobacteriales</taxon>
        <taxon>Mycobacteriaceae</taxon>
        <taxon>Mycolicibacterium</taxon>
    </lineage>
</organism>
<dbReference type="AlphaFoldDB" id="A0A7I7M7H0"/>